<proteinExistence type="predicted"/>
<reference evidence="1" key="1">
    <citation type="journal article" date="2020" name="Stud. Mycol.">
        <title>101 Dothideomycetes genomes: a test case for predicting lifestyles and emergence of pathogens.</title>
        <authorList>
            <person name="Haridas S."/>
            <person name="Albert R."/>
            <person name="Binder M."/>
            <person name="Bloem J."/>
            <person name="Labutti K."/>
            <person name="Salamov A."/>
            <person name="Andreopoulos B."/>
            <person name="Baker S."/>
            <person name="Barry K."/>
            <person name="Bills G."/>
            <person name="Bluhm B."/>
            <person name="Cannon C."/>
            <person name="Castanera R."/>
            <person name="Culley D."/>
            <person name="Daum C."/>
            <person name="Ezra D."/>
            <person name="Gonzalez J."/>
            <person name="Henrissat B."/>
            <person name="Kuo A."/>
            <person name="Liang C."/>
            <person name="Lipzen A."/>
            <person name="Lutzoni F."/>
            <person name="Magnuson J."/>
            <person name="Mondo S."/>
            <person name="Nolan M."/>
            <person name="Ohm R."/>
            <person name="Pangilinan J."/>
            <person name="Park H.-J."/>
            <person name="Ramirez L."/>
            <person name="Alfaro M."/>
            <person name="Sun H."/>
            <person name="Tritt A."/>
            <person name="Yoshinaga Y."/>
            <person name="Zwiers L.-H."/>
            <person name="Turgeon B."/>
            <person name="Goodwin S."/>
            <person name="Spatafora J."/>
            <person name="Crous P."/>
            <person name="Grigoriev I."/>
        </authorList>
    </citation>
    <scope>NUCLEOTIDE SEQUENCE</scope>
    <source>
        <strain evidence="1">CBS 279.74</strain>
    </source>
</reference>
<dbReference type="Proteomes" id="UP000799428">
    <property type="component" value="Unassembled WGS sequence"/>
</dbReference>
<sequence>MSSSHAKTIAHDPHPSLTFGFVSHTCMRCYTAHSKLASSQGTRCHLYKVRSLNICIAHCG</sequence>
<keyword evidence="2" id="KW-1185">Reference proteome</keyword>
<dbReference type="EMBL" id="MU005774">
    <property type="protein sequence ID" value="KAF2707247.1"/>
    <property type="molecule type" value="Genomic_DNA"/>
</dbReference>
<accession>A0A6G1K4E3</accession>
<dbReference type="AlphaFoldDB" id="A0A6G1K4E3"/>
<gene>
    <name evidence="1" type="ORF">K504DRAFT_458687</name>
</gene>
<evidence type="ECO:0000313" key="2">
    <source>
        <dbReference type="Proteomes" id="UP000799428"/>
    </source>
</evidence>
<evidence type="ECO:0000313" key="1">
    <source>
        <dbReference type="EMBL" id="KAF2707247.1"/>
    </source>
</evidence>
<organism evidence="1 2">
    <name type="scientific">Pleomassaria siparia CBS 279.74</name>
    <dbReference type="NCBI Taxonomy" id="1314801"/>
    <lineage>
        <taxon>Eukaryota</taxon>
        <taxon>Fungi</taxon>
        <taxon>Dikarya</taxon>
        <taxon>Ascomycota</taxon>
        <taxon>Pezizomycotina</taxon>
        <taxon>Dothideomycetes</taxon>
        <taxon>Pleosporomycetidae</taxon>
        <taxon>Pleosporales</taxon>
        <taxon>Pleomassariaceae</taxon>
        <taxon>Pleomassaria</taxon>
    </lineage>
</organism>
<name>A0A6G1K4E3_9PLEO</name>
<protein>
    <submittedName>
        <fullName evidence="1">Uncharacterized protein</fullName>
    </submittedName>
</protein>